<comment type="caution">
    <text evidence="2">The sequence shown here is derived from an EMBL/GenBank/DDBJ whole genome shotgun (WGS) entry which is preliminary data.</text>
</comment>
<accession>A0A372GE68</accession>
<evidence type="ECO:0000256" key="1">
    <source>
        <dbReference type="SAM" id="Phobius"/>
    </source>
</evidence>
<keyword evidence="1" id="KW-1133">Transmembrane helix</keyword>
<reference evidence="2 3" key="1">
    <citation type="submission" date="2018-08" db="EMBL/GenBank/DDBJ databases">
        <title>Actinomadura spongicola sp. nov., isolated from marine sponge Leucetta chagosensis.</title>
        <authorList>
            <person name="Li L."/>
            <person name="Lin H.W."/>
        </authorList>
    </citation>
    <scope>NUCLEOTIDE SEQUENCE [LARGE SCALE GENOMIC DNA]</scope>
    <source>
        <strain evidence="2 3">LHW52907</strain>
    </source>
</reference>
<keyword evidence="1" id="KW-0472">Membrane</keyword>
<keyword evidence="1" id="KW-0812">Transmembrane</keyword>
<evidence type="ECO:0000313" key="2">
    <source>
        <dbReference type="EMBL" id="RFS83665.1"/>
    </source>
</evidence>
<keyword evidence="3" id="KW-1185">Reference proteome</keyword>
<dbReference type="AlphaFoldDB" id="A0A372GE68"/>
<organism evidence="2 3">
    <name type="scientific">Actinomadura spongiicola</name>
    <dbReference type="NCBI Taxonomy" id="2303421"/>
    <lineage>
        <taxon>Bacteria</taxon>
        <taxon>Bacillati</taxon>
        <taxon>Actinomycetota</taxon>
        <taxon>Actinomycetes</taxon>
        <taxon>Streptosporangiales</taxon>
        <taxon>Thermomonosporaceae</taxon>
        <taxon>Actinomadura</taxon>
    </lineage>
</organism>
<feature type="transmembrane region" description="Helical" evidence="1">
    <location>
        <begin position="50"/>
        <end position="71"/>
    </location>
</feature>
<evidence type="ECO:0000313" key="3">
    <source>
        <dbReference type="Proteomes" id="UP000262882"/>
    </source>
</evidence>
<feature type="transmembrane region" description="Helical" evidence="1">
    <location>
        <begin position="139"/>
        <end position="159"/>
    </location>
</feature>
<feature type="transmembrane region" description="Helical" evidence="1">
    <location>
        <begin position="27"/>
        <end position="44"/>
    </location>
</feature>
<name>A0A372GE68_9ACTN</name>
<gene>
    <name evidence="2" type="ORF">D0T12_21865</name>
</gene>
<dbReference type="Proteomes" id="UP000262882">
    <property type="component" value="Unassembled WGS sequence"/>
</dbReference>
<dbReference type="EMBL" id="QVNQ01000006">
    <property type="protein sequence ID" value="RFS83665.1"/>
    <property type="molecule type" value="Genomic_DNA"/>
</dbReference>
<sequence length="160" mass="17970">MVANLGKEEPPAARRGARRLPRREPAALWWVMFAVFTGVALWLGSWRVALLVLLVWCLYQFILVPTLCRVLKPQGHPCAERVRGRLFACGPDHQQLKTDALWQLVGMRNPLQRNQEIEAEPGVVQSPYVRSRLTGADRALIVLAALGTLTTLVGMIYGFR</sequence>
<protein>
    <submittedName>
        <fullName evidence="2">Uncharacterized protein</fullName>
    </submittedName>
</protein>
<dbReference type="RefSeq" id="WP_117401497.1">
    <property type="nucleotide sequence ID" value="NZ_QVNQ01000006.1"/>
</dbReference>
<proteinExistence type="predicted"/>
<dbReference type="OrthoDB" id="3477000at2"/>